<dbReference type="PANTHER" id="PTHR11062">
    <property type="entry name" value="EXOSTOSIN HEPARAN SULFATE GLYCOSYLTRANSFERASE -RELATED"/>
    <property type="match status" value="1"/>
</dbReference>
<comment type="caution">
    <text evidence="8">The sequence shown here is derived from an EMBL/GenBank/DDBJ whole genome shotgun (WGS) entry which is preliminary data.</text>
</comment>
<feature type="signal peptide" evidence="6">
    <location>
        <begin position="1"/>
        <end position="28"/>
    </location>
</feature>
<dbReference type="AlphaFoldDB" id="A0A9N7RS11"/>
<keyword evidence="4" id="KW-0735">Signal-anchor</keyword>
<organism evidence="8 9">
    <name type="scientific">Striga hermonthica</name>
    <name type="common">Purple witchweed</name>
    <name type="synonym">Buchnera hermonthica</name>
    <dbReference type="NCBI Taxonomy" id="68872"/>
    <lineage>
        <taxon>Eukaryota</taxon>
        <taxon>Viridiplantae</taxon>
        <taxon>Streptophyta</taxon>
        <taxon>Embryophyta</taxon>
        <taxon>Tracheophyta</taxon>
        <taxon>Spermatophyta</taxon>
        <taxon>Magnoliopsida</taxon>
        <taxon>eudicotyledons</taxon>
        <taxon>Gunneridae</taxon>
        <taxon>Pentapetalae</taxon>
        <taxon>asterids</taxon>
        <taxon>lamiids</taxon>
        <taxon>Lamiales</taxon>
        <taxon>Orobanchaceae</taxon>
        <taxon>Buchnereae</taxon>
        <taxon>Striga</taxon>
    </lineage>
</organism>
<evidence type="ECO:0000256" key="3">
    <source>
        <dbReference type="ARBA" id="ARBA00022676"/>
    </source>
</evidence>
<dbReference type="OrthoDB" id="1924787at2759"/>
<evidence type="ECO:0000256" key="1">
    <source>
        <dbReference type="ARBA" id="ARBA00004323"/>
    </source>
</evidence>
<evidence type="ECO:0000256" key="5">
    <source>
        <dbReference type="ARBA" id="ARBA00023034"/>
    </source>
</evidence>
<evidence type="ECO:0000313" key="9">
    <source>
        <dbReference type="Proteomes" id="UP001153555"/>
    </source>
</evidence>
<protein>
    <submittedName>
        <fullName evidence="8">Exostosin family protein</fullName>
    </submittedName>
</protein>
<dbReference type="InterPro" id="IPR040911">
    <property type="entry name" value="Exostosin_GT47"/>
</dbReference>
<evidence type="ECO:0000256" key="4">
    <source>
        <dbReference type="ARBA" id="ARBA00022968"/>
    </source>
</evidence>
<reference evidence="8" key="1">
    <citation type="submission" date="2019-12" db="EMBL/GenBank/DDBJ databases">
        <authorList>
            <person name="Scholes J."/>
        </authorList>
    </citation>
    <scope>NUCLEOTIDE SEQUENCE</scope>
</reference>
<proteinExistence type="inferred from homology"/>
<keyword evidence="4" id="KW-0812">Transmembrane</keyword>
<keyword evidence="5" id="KW-0333">Golgi apparatus</keyword>
<evidence type="ECO:0000313" key="8">
    <source>
        <dbReference type="EMBL" id="CAA0842300.1"/>
    </source>
</evidence>
<accession>A0A9N7RS11</accession>
<keyword evidence="3" id="KW-0808">Transferase</keyword>
<evidence type="ECO:0000256" key="6">
    <source>
        <dbReference type="SAM" id="SignalP"/>
    </source>
</evidence>
<dbReference type="Pfam" id="PF03016">
    <property type="entry name" value="Exostosin_GT47"/>
    <property type="match status" value="1"/>
</dbReference>
<dbReference type="PANTHER" id="PTHR11062:SF58">
    <property type="entry name" value="XYLOGLUCAN GALACTOSYLTRANSFERASE GT19-RELATED"/>
    <property type="match status" value="1"/>
</dbReference>
<dbReference type="EMBL" id="CACSLK010034598">
    <property type="protein sequence ID" value="CAA0842300.1"/>
    <property type="molecule type" value="Genomic_DNA"/>
</dbReference>
<keyword evidence="9" id="KW-1185">Reference proteome</keyword>
<comment type="subcellular location">
    <subcellularLocation>
        <location evidence="1">Golgi apparatus membrane</location>
        <topology evidence="1">Single-pass type II membrane protein</topology>
    </subcellularLocation>
</comment>
<evidence type="ECO:0000256" key="2">
    <source>
        <dbReference type="ARBA" id="ARBA00010271"/>
    </source>
</evidence>
<feature type="chain" id="PRO_5040205838" evidence="6">
    <location>
        <begin position="29"/>
        <end position="317"/>
    </location>
</feature>
<keyword evidence="3" id="KW-0328">Glycosyltransferase</keyword>
<sequence length="317" mass="36188">MPPPRAAHVLHPMFILLLLLATASVSFSALHHDPDSESDCTGRWIHIRHLPPRFNLDLLTNCSAYPLADDLCPFVSNHGLGPKTHNSSRSWYRTDPSMLELIFHRRMLEYPCLTPDPSAADGVYLPYYAGLDALRYLFGPDQNHSHRHGLDLFRHIAAENHPSIWRRRSGHDHFLVMARPAWDFSQPPSTDPPLFGTSFLESPEFFNLTALTLEARAYPWQEQAIPYPTSFHPPNLAFFESWLARARRSRRTTLALFAGGGGEVRRKREKVLEMMGRVMYRKHGSSFGLRSKKDAFDIAVEGVLQRIKSRTRELGLP</sequence>
<keyword evidence="6" id="KW-0732">Signal</keyword>
<dbReference type="InterPro" id="IPR004263">
    <property type="entry name" value="Exostosin"/>
</dbReference>
<comment type="similarity">
    <text evidence="2">Belongs to the glycosyltransferase 47 family.</text>
</comment>
<dbReference type="GO" id="GO:0000139">
    <property type="term" value="C:Golgi membrane"/>
    <property type="evidence" value="ECO:0007669"/>
    <property type="project" value="UniProtKB-SubCell"/>
</dbReference>
<evidence type="ECO:0000259" key="7">
    <source>
        <dbReference type="Pfam" id="PF03016"/>
    </source>
</evidence>
<dbReference type="GO" id="GO:0016757">
    <property type="term" value="F:glycosyltransferase activity"/>
    <property type="evidence" value="ECO:0007669"/>
    <property type="project" value="UniProtKB-KW"/>
</dbReference>
<dbReference type="Proteomes" id="UP001153555">
    <property type="component" value="Unassembled WGS sequence"/>
</dbReference>
<gene>
    <name evidence="8" type="ORF">SHERM_08164</name>
</gene>
<feature type="domain" description="Exostosin GT47" evidence="7">
    <location>
        <begin position="40"/>
        <end position="267"/>
    </location>
</feature>
<name>A0A9N7RS11_STRHE</name>